<gene>
    <name evidence="1" type="ORF">BJ875DRAFT_481916</name>
</gene>
<comment type="caution">
    <text evidence="1">The sequence shown here is derived from an EMBL/GenBank/DDBJ whole genome shotgun (WGS) entry which is preliminary data.</text>
</comment>
<sequence>MEIHSSPSHYHVGPAQRDVYFAFELKGGTRRVIEKHPKVEGESSSAHVLLHLTILKTEVETSRVAGNRDRLGAAKAKLEPCTDTRCYQDQFGALNQKKIKQLGEENSLGALMELFETSKAREYHDIISILSLEVSKISRQKAQLEVVSQAIIQRQRLIEEKAVNEWKPPSNRITKLEKGVIAVYWNYVILQKDLDEAVTKKKNQVKRSEAHSIRNLELKGENGRLMVLILEVID</sequence>
<organism evidence="1 2">
    <name type="scientific">Amylocarpus encephaloides</name>
    <dbReference type="NCBI Taxonomy" id="45428"/>
    <lineage>
        <taxon>Eukaryota</taxon>
        <taxon>Fungi</taxon>
        <taxon>Dikarya</taxon>
        <taxon>Ascomycota</taxon>
        <taxon>Pezizomycotina</taxon>
        <taxon>Leotiomycetes</taxon>
        <taxon>Helotiales</taxon>
        <taxon>Helotiales incertae sedis</taxon>
        <taxon>Amylocarpus</taxon>
    </lineage>
</organism>
<name>A0A9P7YN88_9HELO</name>
<accession>A0A9P7YN88</accession>
<dbReference type="Proteomes" id="UP000824998">
    <property type="component" value="Unassembled WGS sequence"/>
</dbReference>
<evidence type="ECO:0000313" key="1">
    <source>
        <dbReference type="EMBL" id="KAG9236784.1"/>
    </source>
</evidence>
<proteinExistence type="predicted"/>
<dbReference type="EMBL" id="MU251399">
    <property type="protein sequence ID" value="KAG9236784.1"/>
    <property type="molecule type" value="Genomic_DNA"/>
</dbReference>
<evidence type="ECO:0000313" key="2">
    <source>
        <dbReference type="Proteomes" id="UP000824998"/>
    </source>
</evidence>
<protein>
    <submittedName>
        <fullName evidence="1">Uncharacterized protein</fullName>
    </submittedName>
</protein>
<reference evidence="1" key="1">
    <citation type="journal article" date="2021" name="IMA Fungus">
        <title>Genomic characterization of three marine fungi, including Emericellopsis atlantica sp. nov. with signatures of a generalist lifestyle and marine biomass degradation.</title>
        <authorList>
            <person name="Hagestad O.C."/>
            <person name="Hou L."/>
            <person name="Andersen J.H."/>
            <person name="Hansen E.H."/>
            <person name="Altermark B."/>
            <person name="Li C."/>
            <person name="Kuhnert E."/>
            <person name="Cox R.J."/>
            <person name="Crous P.W."/>
            <person name="Spatafora J.W."/>
            <person name="Lail K."/>
            <person name="Amirebrahimi M."/>
            <person name="Lipzen A."/>
            <person name="Pangilinan J."/>
            <person name="Andreopoulos W."/>
            <person name="Hayes R.D."/>
            <person name="Ng V."/>
            <person name="Grigoriev I.V."/>
            <person name="Jackson S.A."/>
            <person name="Sutton T.D.S."/>
            <person name="Dobson A.D.W."/>
            <person name="Rama T."/>
        </authorList>
    </citation>
    <scope>NUCLEOTIDE SEQUENCE</scope>
    <source>
        <strain evidence="1">TRa018bII</strain>
    </source>
</reference>
<dbReference type="AlphaFoldDB" id="A0A9P7YN88"/>
<keyword evidence="2" id="KW-1185">Reference proteome</keyword>